<feature type="compositionally biased region" description="Polar residues" evidence="5">
    <location>
        <begin position="569"/>
        <end position="584"/>
    </location>
</feature>
<feature type="compositionally biased region" description="Low complexity" evidence="5">
    <location>
        <begin position="465"/>
        <end position="478"/>
    </location>
</feature>
<feature type="signal peptide" evidence="6">
    <location>
        <begin position="1"/>
        <end position="23"/>
    </location>
</feature>
<feature type="domain" description="Tectonic-1-3 N-terminal" evidence="8">
    <location>
        <begin position="44"/>
        <end position="114"/>
    </location>
</feature>
<gene>
    <name evidence="10" type="primary">LOC125178546</name>
</gene>
<keyword evidence="4" id="KW-0325">Glycoprotein</keyword>
<dbReference type="AlphaFoldDB" id="A0A979FPY3"/>
<evidence type="ECO:0000256" key="6">
    <source>
        <dbReference type="SAM" id="SignalP"/>
    </source>
</evidence>
<comment type="similarity">
    <text evidence="1">Belongs to the tectonic family.</text>
</comment>
<protein>
    <submittedName>
        <fullName evidence="10">Uncharacterized protein LOC125178546</fullName>
    </submittedName>
</protein>
<evidence type="ECO:0000313" key="10">
    <source>
        <dbReference type="RefSeq" id="XP_047738526.1"/>
    </source>
</evidence>
<feature type="region of interest" description="Disordered" evidence="5">
    <location>
        <begin position="542"/>
        <end position="597"/>
    </location>
</feature>
<accession>A0A979FPY3</accession>
<dbReference type="Pfam" id="PF25752">
    <property type="entry name" value="DUF1619_N"/>
    <property type="match status" value="1"/>
</dbReference>
<proteinExistence type="inferred from homology"/>
<evidence type="ECO:0000256" key="3">
    <source>
        <dbReference type="ARBA" id="ARBA00022794"/>
    </source>
</evidence>
<evidence type="ECO:0000256" key="4">
    <source>
        <dbReference type="ARBA" id="ARBA00023180"/>
    </source>
</evidence>
<sequence length="790" mass="87453">MTGIVCLVAVLLLFFSFRSDVAGDTVSVEWSELEKNLPQARRVRPFSPCPCDLKALHCDASCCCDLDCKAEQLAGICKSKEALKSGLSTPLDCDSENTFSSRFSSTAFCVLKNNNPFLGNVFSFRKTLQTQIDFRSLATLNNLPKDGHQTYSKDNKRASEYTNGANIQIAFEKYDSIVYKLFKLRQAWIGSHCSDLPLKYLQEAKVKCYERITAKNCESNESFNILKYALANTNEEDQLRFEHLPLLVSTLSDKSTLLASIRVSRHHDIFYKLKLNFYKQPSPAASQILFAWYALNSKGTVNNSSFLPRYDEQKEVCHNVVTGVEYLFIWEGQNVLGLDINVELATVPVSLPASVVKSVVSGGRVKRGKIEIGIMQHFHVIYEHWDDIERASGNSSDVPGGNFSNNINDLNSSVIDYTNDTSSDLITTTMNVSTNLLEDLETINSSKNNENITKVRRQTMVRSDSGSNELPGSGSSSSLNFSIDSSISWYEKKLNINDSGYDNSSNFSNNSLNIFSFETNFTISATNNETYDDYSAVNSTEETFTTDNSIDDPSDNSSSNLNLYPEFTTPKSTTQHLPNSNTNSSEEKDFNNEGELHGRSAEVYSRRGYTFGAKIEGVYESQWSKTNFTDESNLTAAGFFVFELPSATQHHDRPWLCSAAQRTSVTFGTNVASGCALRVTTSDNSSDACQNIRAVAYEALLSNAHATHVSSFGDLNARAEFIPLLGLEDVMGPDVAATSTPPEPLPGVCRAPVRLVFSFWHACSVRHDGRCQAHGLVAARVQSVAILMTN</sequence>
<evidence type="ECO:0000256" key="5">
    <source>
        <dbReference type="SAM" id="MobiDB-lite"/>
    </source>
</evidence>
<feature type="domain" description="Tectonic-1-3" evidence="7">
    <location>
        <begin position="656"/>
        <end position="738"/>
    </location>
</feature>
<dbReference type="InterPro" id="IPR011677">
    <property type="entry name" value="TCTN1-3_dom"/>
</dbReference>
<feature type="region of interest" description="Disordered" evidence="5">
    <location>
        <begin position="459"/>
        <end position="478"/>
    </location>
</feature>
<keyword evidence="2 6" id="KW-0732">Signal</keyword>
<evidence type="ECO:0000256" key="2">
    <source>
        <dbReference type="ARBA" id="ARBA00022729"/>
    </source>
</evidence>
<dbReference type="GO" id="GO:0060271">
    <property type="term" value="P:cilium assembly"/>
    <property type="evidence" value="ECO:0007669"/>
    <property type="project" value="TreeGrafter"/>
</dbReference>
<feature type="chain" id="PRO_5038099959" evidence="6">
    <location>
        <begin position="24"/>
        <end position="790"/>
    </location>
</feature>
<reference evidence="10" key="1">
    <citation type="submission" date="2025-08" db="UniProtKB">
        <authorList>
            <consortium name="RefSeq"/>
        </authorList>
    </citation>
    <scope>IDENTIFICATION</scope>
    <source>
        <tissue evidence="10">Whole organism</tissue>
    </source>
</reference>
<feature type="compositionally biased region" description="Basic and acidic residues" evidence="5">
    <location>
        <begin position="585"/>
        <end position="597"/>
    </location>
</feature>
<dbReference type="RefSeq" id="XP_047738526.1">
    <property type="nucleotide sequence ID" value="XM_047882570.1"/>
</dbReference>
<dbReference type="Pfam" id="PF07773">
    <property type="entry name" value="TCTN_DUF1619"/>
    <property type="match status" value="1"/>
</dbReference>
<name>A0A979FPY3_HYAAZ</name>
<evidence type="ECO:0000259" key="7">
    <source>
        <dbReference type="Pfam" id="PF07773"/>
    </source>
</evidence>
<dbReference type="PANTHER" id="PTHR14611">
    <property type="entry name" value="TECTONIC FAMILY MEMBER"/>
    <property type="match status" value="1"/>
</dbReference>
<keyword evidence="9" id="KW-1185">Reference proteome</keyword>
<dbReference type="OrthoDB" id="8172233at2759"/>
<evidence type="ECO:0000256" key="1">
    <source>
        <dbReference type="ARBA" id="ARBA00007633"/>
    </source>
</evidence>
<evidence type="ECO:0000313" key="9">
    <source>
        <dbReference type="Proteomes" id="UP000694843"/>
    </source>
</evidence>
<organism evidence="9 10">
    <name type="scientific">Hyalella azteca</name>
    <name type="common">Amphipod</name>
    <dbReference type="NCBI Taxonomy" id="294128"/>
    <lineage>
        <taxon>Eukaryota</taxon>
        <taxon>Metazoa</taxon>
        <taxon>Ecdysozoa</taxon>
        <taxon>Arthropoda</taxon>
        <taxon>Crustacea</taxon>
        <taxon>Multicrustacea</taxon>
        <taxon>Malacostraca</taxon>
        <taxon>Eumalacostraca</taxon>
        <taxon>Peracarida</taxon>
        <taxon>Amphipoda</taxon>
        <taxon>Senticaudata</taxon>
        <taxon>Talitrida</taxon>
        <taxon>Talitroidea</taxon>
        <taxon>Hyalellidae</taxon>
        <taxon>Hyalella</taxon>
    </lineage>
</organism>
<dbReference type="KEGG" id="hazt:125178546"/>
<evidence type="ECO:0000259" key="8">
    <source>
        <dbReference type="Pfam" id="PF25752"/>
    </source>
</evidence>
<dbReference type="Proteomes" id="UP000694843">
    <property type="component" value="Unplaced"/>
</dbReference>
<dbReference type="InterPro" id="IPR040354">
    <property type="entry name" value="TCTN1-3"/>
</dbReference>
<dbReference type="InterPro" id="IPR057724">
    <property type="entry name" value="TCTN1-3_N"/>
</dbReference>
<keyword evidence="3" id="KW-0970">Cilium biogenesis/degradation</keyword>
<dbReference type="PANTHER" id="PTHR14611:SF6">
    <property type="entry name" value="TECTONIC-2"/>
    <property type="match status" value="1"/>
</dbReference>
<dbReference type="GeneID" id="125178546"/>